<protein>
    <submittedName>
        <fullName evidence="1">Uncharacterized protein</fullName>
    </submittedName>
</protein>
<sequence>MSSSQHDWNEEEIGKESRITEIIPGKDGQEELVRMQTSQQEFLRPIQRIYPLEILFDNLSATIIPDDLERSNDISKILDCTSGSEPPPELSCRIVGSTFESLCRRTLSPGMEPACDRRLLLFVVAKMLTGQEFLEKQENGEITGSKFRAAGR</sequence>
<evidence type="ECO:0000313" key="2">
    <source>
        <dbReference type="Proteomes" id="UP000887159"/>
    </source>
</evidence>
<name>A0A8X6V491_TRICX</name>
<dbReference type="Proteomes" id="UP000887159">
    <property type="component" value="Unassembled WGS sequence"/>
</dbReference>
<evidence type="ECO:0000313" key="1">
    <source>
        <dbReference type="EMBL" id="GFX98728.1"/>
    </source>
</evidence>
<reference evidence="1" key="1">
    <citation type="submission" date="2020-08" db="EMBL/GenBank/DDBJ databases">
        <title>Multicomponent nature underlies the extraordinary mechanical properties of spider dragline silk.</title>
        <authorList>
            <person name="Kono N."/>
            <person name="Nakamura H."/>
            <person name="Mori M."/>
            <person name="Yoshida Y."/>
            <person name="Ohtoshi R."/>
            <person name="Malay A.D."/>
            <person name="Moran D.A.P."/>
            <person name="Tomita M."/>
            <person name="Numata K."/>
            <person name="Arakawa K."/>
        </authorList>
    </citation>
    <scope>NUCLEOTIDE SEQUENCE</scope>
</reference>
<gene>
    <name evidence="1" type="ORF">TNCV_1503061</name>
</gene>
<dbReference type="EMBL" id="BMAU01021203">
    <property type="protein sequence ID" value="GFX98728.1"/>
    <property type="molecule type" value="Genomic_DNA"/>
</dbReference>
<accession>A0A8X6V491</accession>
<proteinExistence type="predicted"/>
<keyword evidence="2" id="KW-1185">Reference proteome</keyword>
<dbReference type="AlphaFoldDB" id="A0A8X6V491"/>
<comment type="caution">
    <text evidence="1">The sequence shown here is derived from an EMBL/GenBank/DDBJ whole genome shotgun (WGS) entry which is preliminary data.</text>
</comment>
<organism evidence="1 2">
    <name type="scientific">Trichonephila clavipes</name>
    <name type="common">Golden silk orbweaver</name>
    <name type="synonym">Nephila clavipes</name>
    <dbReference type="NCBI Taxonomy" id="2585209"/>
    <lineage>
        <taxon>Eukaryota</taxon>
        <taxon>Metazoa</taxon>
        <taxon>Ecdysozoa</taxon>
        <taxon>Arthropoda</taxon>
        <taxon>Chelicerata</taxon>
        <taxon>Arachnida</taxon>
        <taxon>Araneae</taxon>
        <taxon>Araneomorphae</taxon>
        <taxon>Entelegynae</taxon>
        <taxon>Araneoidea</taxon>
        <taxon>Nephilidae</taxon>
        <taxon>Trichonephila</taxon>
    </lineage>
</organism>